<name>A0A7R9K4X6_TIMGE</name>
<dbReference type="AlphaFoldDB" id="A0A7R9K4X6"/>
<gene>
    <name evidence="2" type="ORF">TGEB3V08_LOCUS8795</name>
</gene>
<sequence length="198" mass="21235">MGDLLRPLSQVGAEKPDDFHYVGDCVEWGQVNKKPLGAISTVTTLESFENVRTAVSSESIAFNQEASHSLKYVCAKPVIILYAGLCLLEVLLSHYKLPLSVEQQSDIMSSLQHPDHSFRVKTLELLCSTATCSSAHIVSSEVVRLGYFTPPVPCLAGCPTASGSNCPRIGASPSGGEHPPIHPLGRRPTGYFTPPTSS</sequence>
<protein>
    <submittedName>
        <fullName evidence="2">Uncharacterized protein</fullName>
    </submittedName>
</protein>
<reference evidence="2" key="1">
    <citation type="submission" date="2020-11" db="EMBL/GenBank/DDBJ databases">
        <authorList>
            <person name="Tran Van P."/>
        </authorList>
    </citation>
    <scope>NUCLEOTIDE SEQUENCE</scope>
</reference>
<evidence type="ECO:0000313" key="2">
    <source>
        <dbReference type="EMBL" id="CAD7603479.1"/>
    </source>
</evidence>
<dbReference type="InterPro" id="IPR011989">
    <property type="entry name" value="ARM-like"/>
</dbReference>
<dbReference type="EMBL" id="OE843582">
    <property type="protein sequence ID" value="CAD7603479.1"/>
    <property type="molecule type" value="Genomic_DNA"/>
</dbReference>
<accession>A0A7R9K4X6</accession>
<dbReference type="Gene3D" id="1.25.10.10">
    <property type="entry name" value="Leucine-rich Repeat Variant"/>
    <property type="match status" value="1"/>
</dbReference>
<evidence type="ECO:0000256" key="1">
    <source>
        <dbReference type="SAM" id="MobiDB-lite"/>
    </source>
</evidence>
<proteinExistence type="predicted"/>
<feature type="region of interest" description="Disordered" evidence="1">
    <location>
        <begin position="169"/>
        <end position="198"/>
    </location>
</feature>
<organism evidence="2">
    <name type="scientific">Timema genevievae</name>
    <name type="common">Walking stick</name>
    <dbReference type="NCBI Taxonomy" id="629358"/>
    <lineage>
        <taxon>Eukaryota</taxon>
        <taxon>Metazoa</taxon>
        <taxon>Ecdysozoa</taxon>
        <taxon>Arthropoda</taxon>
        <taxon>Hexapoda</taxon>
        <taxon>Insecta</taxon>
        <taxon>Pterygota</taxon>
        <taxon>Neoptera</taxon>
        <taxon>Polyneoptera</taxon>
        <taxon>Phasmatodea</taxon>
        <taxon>Timematodea</taxon>
        <taxon>Timematoidea</taxon>
        <taxon>Timematidae</taxon>
        <taxon>Timema</taxon>
    </lineage>
</organism>